<dbReference type="Pfam" id="PF13499">
    <property type="entry name" value="EF-hand_7"/>
    <property type="match status" value="1"/>
</dbReference>
<evidence type="ECO:0000313" key="14">
    <source>
        <dbReference type="EMBL" id="CAL5131968.1"/>
    </source>
</evidence>
<dbReference type="InterPro" id="IPR002048">
    <property type="entry name" value="EF_hand_dom"/>
</dbReference>
<keyword evidence="7" id="KW-0325">Glycoprotein</keyword>
<evidence type="ECO:0000256" key="1">
    <source>
        <dbReference type="ARBA" id="ARBA00004319"/>
    </source>
</evidence>
<comment type="caution">
    <text evidence="14">The sequence shown here is derived from an EMBL/GenBank/DDBJ whole genome shotgun (WGS) entry which is preliminary data.</text>
</comment>
<evidence type="ECO:0000259" key="13">
    <source>
        <dbReference type="PROSITE" id="PS50222"/>
    </source>
</evidence>
<dbReference type="SMART" id="SM00054">
    <property type="entry name" value="EFh"/>
    <property type="match status" value="4"/>
</dbReference>
<feature type="signal peptide" evidence="12">
    <location>
        <begin position="1"/>
        <end position="25"/>
    </location>
</feature>
<dbReference type="GO" id="GO:0015031">
    <property type="term" value="P:protein transport"/>
    <property type="evidence" value="ECO:0007669"/>
    <property type="project" value="UniProtKB-ARBA"/>
</dbReference>
<dbReference type="Pfam" id="PF13833">
    <property type="entry name" value="EF-hand_8"/>
    <property type="match status" value="1"/>
</dbReference>
<evidence type="ECO:0000256" key="2">
    <source>
        <dbReference type="ARBA" id="ARBA00022723"/>
    </source>
</evidence>
<evidence type="ECO:0000256" key="8">
    <source>
        <dbReference type="ARBA" id="ARBA00023186"/>
    </source>
</evidence>
<comment type="subunit">
    <text evidence="10">Interacts with PCSK6 (immature form including the propeptide); probably involved in the maturation and the secretion of PCSK6.</text>
</comment>
<evidence type="ECO:0000256" key="6">
    <source>
        <dbReference type="ARBA" id="ARBA00022837"/>
    </source>
</evidence>
<dbReference type="AlphaFoldDB" id="A0AAV2T9H2"/>
<evidence type="ECO:0000256" key="12">
    <source>
        <dbReference type="SAM" id="SignalP"/>
    </source>
</evidence>
<evidence type="ECO:0000256" key="7">
    <source>
        <dbReference type="ARBA" id="ARBA00023180"/>
    </source>
</evidence>
<comment type="subcellular location">
    <subcellularLocation>
        <location evidence="1">Endoplasmic reticulum lumen</location>
    </subcellularLocation>
</comment>
<keyword evidence="4" id="KW-0677">Repeat</keyword>
<proteinExistence type="predicted"/>
<dbReference type="PROSITE" id="PS50222">
    <property type="entry name" value="EF_HAND_2"/>
    <property type="match status" value="4"/>
</dbReference>
<dbReference type="Pfam" id="PF13202">
    <property type="entry name" value="EF-hand_5"/>
    <property type="match status" value="2"/>
</dbReference>
<keyword evidence="5" id="KW-0256">Endoplasmic reticulum</keyword>
<evidence type="ECO:0000256" key="10">
    <source>
        <dbReference type="ARBA" id="ARBA00063143"/>
    </source>
</evidence>
<keyword evidence="2" id="KW-0479">Metal-binding</keyword>
<dbReference type="EMBL" id="CAXLJL010000112">
    <property type="protein sequence ID" value="CAL5131968.1"/>
    <property type="molecule type" value="Genomic_DNA"/>
</dbReference>
<dbReference type="InterPro" id="IPR011992">
    <property type="entry name" value="EF-hand-dom_pair"/>
</dbReference>
<dbReference type="GO" id="GO:0005788">
    <property type="term" value="C:endoplasmic reticulum lumen"/>
    <property type="evidence" value="ECO:0007669"/>
    <property type="project" value="UniProtKB-SubCell"/>
</dbReference>
<dbReference type="SUPFAM" id="SSF47473">
    <property type="entry name" value="EF-hand"/>
    <property type="match status" value="2"/>
</dbReference>
<comment type="function">
    <text evidence="9">Probable molecular chaperone assisting protein biosynthesis and transport in the endoplasmic reticulum. Required for the proper biosynthesis and transport of pulmonary surfactant-associated protein A/SP-A, pulmonary surfactant-associated protein D/SP-D and the lipid transporter ABCA3. By regulating both the proper expression and the degradation through the endoplasmic reticulum-associated protein degradation pathway of these proteins plays a crucial role in pulmonary surfactant homeostasis. Has an anti-fibrotic activity by negatively regulating the secretion of type I and type III collagens. This calcium-binding protein also transiently associates with immature PCSK6 and regulates its secretion.</text>
</comment>
<sequence>MAQNFQACMVILFALCSLSEMSIQARKQESPRKENKAETGRVSQAALKSFVKRMIQHIDQDKNGMISREEMKHWVTYISKISKQRVTNVNWAGLNPQNLATISWKDYLERSFGTASESANGDSELQRTIRNDKRRWKTADRNKDEKLSLQEFSDFLHPEGSPYMRDAVIRETLESADKDKSGTISEDEYINDIAHAYGTKAEKSRKEPKWIERERKQFRTFLDKDKDGKLNFEEVGEWVMPADYDAVKAEIGHLFYYIDTNRNGALTDDEIFGSQDVFVSSMATDYGSAIEYMDEIWTTSDKNKKKKKNGPSKKP</sequence>
<evidence type="ECO:0000256" key="11">
    <source>
        <dbReference type="ARBA" id="ARBA00072696"/>
    </source>
</evidence>
<evidence type="ECO:0000256" key="5">
    <source>
        <dbReference type="ARBA" id="ARBA00022824"/>
    </source>
</evidence>
<reference evidence="14" key="1">
    <citation type="submission" date="2024-06" db="EMBL/GenBank/DDBJ databases">
        <authorList>
            <person name="Liu X."/>
            <person name="Lenzi L."/>
            <person name="Haldenby T S."/>
            <person name="Uol C."/>
        </authorList>
    </citation>
    <scope>NUCLEOTIDE SEQUENCE</scope>
</reference>
<dbReference type="PROSITE" id="PS00018">
    <property type="entry name" value="EF_HAND_1"/>
    <property type="match status" value="4"/>
</dbReference>
<organism evidence="14 15">
    <name type="scientific">Calicophoron daubneyi</name>
    <name type="common">Rumen fluke</name>
    <name type="synonym">Paramphistomum daubneyi</name>
    <dbReference type="NCBI Taxonomy" id="300641"/>
    <lineage>
        <taxon>Eukaryota</taxon>
        <taxon>Metazoa</taxon>
        <taxon>Spiralia</taxon>
        <taxon>Lophotrochozoa</taxon>
        <taxon>Platyhelminthes</taxon>
        <taxon>Trematoda</taxon>
        <taxon>Digenea</taxon>
        <taxon>Plagiorchiida</taxon>
        <taxon>Pronocephalata</taxon>
        <taxon>Paramphistomoidea</taxon>
        <taxon>Paramphistomidae</taxon>
        <taxon>Calicophoron</taxon>
    </lineage>
</organism>
<keyword evidence="6" id="KW-0106">Calcium</keyword>
<evidence type="ECO:0000313" key="15">
    <source>
        <dbReference type="Proteomes" id="UP001497525"/>
    </source>
</evidence>
<feature type="chain" id="PRO_5043674180" description="Reticulocalbin-3" evidence="12">
    <location>
        <begin position="26"/>
        <end position="315"/>
    </location>
</feature>
<evidence type="ECO:0000256" key="9">
    <source>
        <dbReference type="ARBA" id="ARBA00056975"/>
    </source>
</evidence>
<accession>A0AAV2T9H2</accession>
<feature type="domain" description="EF-hand" evidence="13">
    <location>
        <begin position="127"/>
        <end position="162"/>
    </location>
</feature>
<feature type="domain" description="EF-hand" evidence="13">
    <location>
        <begin position="164"/>
        <end position="199"/>
    </location>
</feature>
<dbReference type="InterPro" id="IPR018247">
    <property type="entry name" value="EF_Hand_1_Ca_BS"/>
</dbReference>
<dbReference type="PANTHER" id="PTHR10827:SF52">
    <property type="entry name" value="IP16409P"/>
    <property type="match status" value="1"/>
</dbReference>
<evidence type="ECO:0000256" key="3">
    <source>
        <dbReference type="ARBA" id="ARBA00022729"/>
    </source>
</evidence>
<feature type="domain" description="EF-hand" evidence="13">
    <location>
        <begin position="46"/>
        <end position="81"/>
    </location>
</feature>
<evidence type="ECO:0000256" key="4">
    <source>
        <dbReference type="ARBA" id="ARBA00022737"/>
    </source>
</evidence>
<gene>
    <name evidence="14" type="ORF">CDAUBV1_LOCUS4494</name>
</gene>
<dbReference type="GO" id="GO:0005509">
    <property type="term" value="F:calcium ion binding"/>
    <property type="evidence" value="ECO:0007669"/>
    <property type="project" value="InterPro"/>
</dbReference>
<dbReference type="PANTHER" id="PTHR10827">
    <property type="entry name" value="RETICULOCALBIN"/>
    <property type="match status" value="1"/>
</dbReference>
<dbReference type="FunFam" id="1.10.238.10:FF:000104">
    <property type="entry name" value="calumenin isoform X1"/>
    <property type="match status" value="1"/>
</dbReference>
<protein>
    <recommendedName>
        <fullName evidence="11">Reticulocalbin-3</fullName>
    </recommendedName>
</protein>
<keyword evidence="8" id="KW-0143">Chaperone</keyword>
<keyword evidence="3 12" id="KW-0732">Signal</keyword>
<name>A0AAV2T9H2_CALDB</name>
<feature type="domain" description="EF-hand" evidence="13">
    <location>
        <begin position="222"/>
        <end position="245"/>
    </location>
</feature>
<dbReference type="Gene3D" id="1.10.238.10">
    <property type="entry name" value="EF-hand"/>
    <property type="match status" value="3"/>
</dbReference>
<dbReference type="Proteomes" id="UP001497525">
    <property type="component" value="Unassembled WGS sequence"/>
</dbReference>